<feature type="transmembrane region" description="Helical" evidence="2">
    <location>
        <begin position="746"/>
        <end position="766"/>
    </location>
</feature>
<reference evidence="6" key="1">
    <citation type="submission" date="2025-08" db="UniProtKB">
        <authorList>
            <consortium name="RefSeq"/>
        </authorList>
    </citation>
    <scope>IDENTIFICATION</scope>
    <source>
        <tissue evidence="6">Gonad</tissue>
    </source>
</reference>
<evidence type="ECO:0000259" key="3">
    <source>
        <dbReference type="PROSITE" id="PS50156"/>
    </source>
</evidence>
<keyword evidence="2" id="KW-1133">Transmembrane helix</keyword>
<feature type="domain" description="SSD" evidence="3">
    <location>
        <begin position="490"/>
        <end position="619"/>
    </location>
</feature>
<feature type="transmembrane region" description="Helical" evidence="2">
    <location>
        <begin position="1325"/>
        <end position="1349"/>
    </location>
</feature>
<evidence type="ECO:0000256" key="1">
    <source>
        <dbReference type="SAM" id="MobiDB-lite"/>
    </source>
</evidence>
<keyword evidence="5" id="KW-1185">Reference proteome</keyword>
<dbReference type="Gene3D" id="1.20.1640.10">
    <property type="entry name" value="Multidrug efflux transporter AcrB transmembrane domain"/>
    <property type="match status" value="2"/>
</dbReference>
<dbReference type="Proteomes" id="UP000515135">
    <property type="component" value="Unplaced"/>
</dbReference>
<dbReference type="KEGG" id="bbel:109484100"/>
<feature type="transmembrane region" description="Helical" evidence="2">
    <location>
        <begin position="493"/>
        <end position="514"/>
    </location>
</feature>
<dbReference type="InterPro" id="IPR002350">
    <property type="entry name" value="Kazal_dom"/>
</dbReference>
<evidence type="ECO:0000313" key="5">
    <source>
        <dbReference type="Proteomes" id="UP000515135"/>
    </source>
</evidence>
<feature type="domain" description="Kazal-like" evidence="4">
    <location>
        <begin position="933"/>
        <end position="991"/>
    </location>
</feature>
<feature type="transmembrane region" description="Helical" evidence="2">
    <location>
        <begin position="1443"/>
        <end position="1464"/>
    </location>
</feature>
<accession>A0A6P5ALG4</accession>
<keyword evidence="2" id="KW-0472">Membrane</keyword>
<dbReference type="RefSeq" id="XP_019642881.1">
    <property type="nucleotide sequence ID" value="XM_019787322.1"/>
</dbReference>
<sequence length="1480" mass="164130">MASLDETLFALQQPLSDTVVMDSAHESERSHRNHSNVTYQSLNPLNTDDSEELSCIWRFIALCFTKVWSSALVLVVSFVIPGSLLCVALLAYEKPEIDISLNAFQIPNHITSEREDSLIAALKEYKNARSSGRRRRDADQEEELLAANRFLSKNDLESIQNPDFVDSLRLQRLQRTESHRQTKRVAKRGTSHFVDLMQGLFKTSSLTQGNKQRARKRSAGERYYEQHKETFRKILDGKREKEDQGLLSRIKRNFSPGDRTGNTYITAYTQTQPKWRMQIIYVAQGEDKEDLNIFTPERLKTIHKVEQKVMTHTHFQDFCWKPVSIREDKSLEKYDNCAPPNSLLTYFFPTKRDGKVWYDGLGENLASVKGSLMLALTHPTFYWFVDESMDEKNLKSQILRSEVTFGAPLKGFRSKSDRKEEQDQQFKDWVITYIDVLDSVSTKEVGVLYGGPAIFDYEVLTTFWSDVKLALISVCLICALVFVLTSFSGWLTLFGMCSIILSFMVAFFLYRVVFQIKALGILNGVSAFVIIGIGVDDVFVFINTFRQAAHLKDPLRRMAHTVKTAGKATFFTSFTTASAFAANMFSQIPAVHDFGLFMSLIVSSCWLMVVLVMPPTLNFWHRLFSACEAACCTGCCKCSCAAADSLQLPPDVECFLSSHDPLQRSSREDSEDDIPMLSMEEIGLEEDAQSDDDVMLLDMDMADLPILQPEGEEPADSIKQEGCHLSVRLQGLMYHYVAVPVVKARWAIVVVYMALLAGSLVLVTQLTPASHPPELFQPNTNLQRLLNMKNNFTEALGCTDCSGLFKDKNKVVDSTSDKVTKAMSPDNPAPIHGPQKPFTETRQTGQQHVTPSVGTAGFISNRSMSPPIPTTTLPTTTTTTTTTHRSTTVKRSADDSHGCSAECAAAGYSCVPYRRRYICCSLRCYGGGRCVIRSGKPQCLCPHCPDGAATESDKVCGSDGIVYKSMCELNVFSCRYSLDIHRDNSWETCKARSDSDGTVSVHPTQPSVDQDFDPCTQVDCNPAPRPMLQISALVFVVFGIKGVDRTNVTAEHVLQDQSNLNHEVQGWFSAFCQRCSLRCYGGGRCVIRSGKPQCLCPHCPDGAATESDKVCGSDGIVYKSMCELNVFSCRYSLDIHRDNSWETCKVILLVSSPSPEAERYLQTLMPGGKAFDQYPSCQDLPKPNLVHGETTKAAVGIIGREVRWVAMSFESTTYKGQSSFSSYHDYQAWEAFLKQEIDKLPANSGLKSGFQTCDYWKEIFMEIVGVSSAIYGLVLSMVICILAVVVFTGHVMLLFIVFFTILGVICSVVAVFFIAGWQIGAVEAISLSILVGSSVDYCAHLVEGYLLAGKNPPSQALQSNAHLRRWRAKVAVSHIGVSIISSAVTTIIAAIPLCFTTFVPFSKFGEIVAINTAMSILYALTACTAFLAVAAPAKFQSTWKASLKALIGAAVVLSLAVLACYVAYREGVVIPGPDGNSLFH</sequence>
<feature type="transmembrane region" description="Helical" evidence="2">
    <location>
        <begin position="594"/>
        <end position="613"/>
    </location>
</feature>
<dbReference type="CDD" id="cd00104">
    <property type="entry name" value="KAZAL_FS"/>
    <property type="match status" value="2"/>
</dbReference>
<feature type="domain" description="Kazal-like" evidence="4">
    <location>
        <begin position="1088"/>
        <end position="1146"/>
    </location>
</feature>
<dbReference type="InterPro" id="IPR036058">
    <property type="entry name" value="Kazal_dom_sf"/>
</dbReference>
<feature type="transmembrane region" description="Helical" evidence="2">
    <location>
        <begin position="1294"/>
        <end position="1319"/>
    </location>
</feature>
<dbReference type="InterPro" id="IPR042480">
    <property type="entry name" value="DISP3"/>
</dbReference>
<dbReference type="PANTHER" id="PTHR46687:SF1">
    <property type="entry name" value="PROTEIN DISPATCHED HOMOLOG 3"/>
    <property type="match status" value="1"/>
</dbReference>
<dbReference type="Pfam" id="PF12349">
    <property type="entry name" value="Sterol-sensing"/>
    <property type="match status" value="1"/>
</dbReference>
<evidence type="ECO:0000313" key="6">
    <source>
        <dbReference type="RefSeq" id="XP_019642881.1"/>
    </source>
</evidence>
<name>A0A6P5ALG4_BRABE</name>
<dbReference type="OrthoDB" id="429851at2759"/>
<dbReference type="PROSITE" id="PS51465">
    <property type="entry name" value="KAZAL_2"/>
    <property type="match status" value="2"/>
</dbReference>
<evidence type="ECO:0000256" key="2">
    <source>
        <dbReference type="SAM" id="Phobius"/>
    </source>
</evidence>
<dbReference type="Gene3D" id="3.30.60.30">
    <property type="match status" value="2"/>
</dbReference>
<dbReference type="PROSITE" id="PS50156">
    <property type="entry name" value="SSD"/>
    <property type="match status" value="1"/>
</dbReference>
<keyword evidence="2" id="KW-0812">Transmembrane</keyword>
<dbReference type="Pfam" id="PF07648">
    <property type="entry name" value="Kazal_2"/>
    <property type="match status" value="2"/>
</dbReference>
<feature type="transmembrane region" description="Helical" evidence="2">
    <location>
        <begin position="67"/>
        <end position="92"/>
    </location>
</feature>
<feature type="transmembrane region" description="Helical" evidence="2">
    <location>
        <begin position="469"/>
        <end position="487"/>
    </location>
</feature>
<dbReference type="SUPFAM" id="SSF100895">
    <property type="entry name" value="Kazal-type serine protease inhibitors"/>
    <property type="match status" value="2"/>
</dbReference>
<protein>
    <submittedName>
        <fullName evidence="6">Protein dispatched homolog 3-like</fullName>
    </submittedName>
</protein>
<dbReference type="InterPro" id="IPR053958">
    <property type="entry name" value="HMGCR/SNAP/NPC1-like_SSD"/>
</dbReference>
<proteinExistence type="predicted"/>
<organism evidence="5 6">
    <name type="scientific">Branchiostoma belcheri</name>
    <name type="common">Amphioxus</name>
    <dbReference type="NCBI Taxonomy" id="7741"/>
    <lineage>
        <taxon>Eukaryota</taxon>
        <taxon>Metazoa</taxon>
        <taxon>Chordata</taxon>
        <taxon>Cephalochordata</taxon>
        <taxon>Leptocardii</taxon>
        <taxon>Amphioxiformes</taxon>
        <taxon>Branchiostomatidae</taxon>
        <taxon>Branchiostoma</taxon>
    </lineage>
</organism>
<feature type="region of interest" description="Disordered" evidence="1">
    <location>
        <begin position="856"/>
        <end position="891"/>
    </location>
</feature>
<dbReference type="GO" id="GO:0005737">
    <property type="term" value="C:cytoplasm"/>
    <property type="evidence" value="ECO:0007669"/>
    <property type="project" value="TreeGrafter"/>
</dbReference>
<feature type="transmembrane region" description="Helical" evidence="2">
    <location>
        <begin position="1370"/>
        <end position="1401"/>
    </location>
</feature>
<dbReference type="SMART" id="SM00280">
    <property type="entry name" value="KAZAL"/>
    <property type="match status" value="2"/>
</dbReference>
<dbReference type="PANTHER" id="PTHR46687">
    <property type="entry name" value="PROTEIN DISPATCHED HOMOLOG 3"/>
    <property type="match status" value="1"/>
</dbReference>
<dbReference type="InterPro" id="IPR000731">
    <property type="entry name" value="SSD"/>
</dbReference>
<feature type="transmembrane region" description="Helical" evidence="2">
    <location>
        <begin position="1269"/>
        <end position="1287"/>
    </location>
</feature>
<dbReference type="SUPFAM" id="SSF82866">
    <property type="entry name" value="Multidrug efflux transporter AcrB transmembrane domain"/>
    <property type="match status" value="2"/>
</dbReference>
<feature type="compositionally biased region" description="Low complexity" evidence="1">
    <location>
        <begin position="870"/>
        <end position="886"/>
    </location>
</feature>
<evidence type="ECO:0000259" key="4">
    <source>
        <dbReference type="PROSITE" id="PS51465"/>
    </source>
</evidence>
<feature type="transmembrane region" description="Helical" evidence="2">
    <location>
        <begin position="521"/>
        <end position="542"/>
    </location>
</feature>
<gene>
    <name evidence="6" type="primary">LOC109484100</name>
</gene>
<dbReference type="GeneID" id="109484100"/>
<feature type="transmembrane region" description="Helical" evidence="2">
    <location>
        <begin position="1407"/>
        <end position="1431"/>
    </location>
</feature>